<dbReference type="RefSeq" id="WP_034710596.1">
    <property type="nucleotide sequence ID" value="NZ_JPRH01000003.1"/>
</dbReference>
<gene>
    <name evidence="1" type="ORF">IW15_08805</name>
</gene>
<dbReference type="STRING" id="445961.IW15_08805"/>
<evidence type="ECO:0008006" key="3">
    <source>
        <dbReference type="Google" id="ProtNLM"/>
    </source>
</evidence>
<dbReference type="eggNOG" id="ENOG50311SB">
    <property type="taxonomic scope" value="Bacteria"/>
</dbReference>
<dbReference type="AlphaFoldDB" id="A0A086A860"/>
<organism evidence="1 2">
    <name type="scientific">Chryseobacterium soli</name>
    <dbReference type="NCBI Taxonomy" id="445961"/>
    <lineage>
        <taxon>Bacteria</taxon>
        <taxon>Pseudomonadati</taxon>
        <taxon>Bacteroidota</taxon>
        <taxon>Flavobacteriia</taxon>
        <taxon>Flavobacteriales</taxon>
        <taxon>Weeksellaceae</taxon>
        <taxon>Chryseobacterium group</taxon>
        <taxon>Chryseobacterium</taxon>
    </lineage>
</organism>
<evidence type="ECO:0000313" key="1">
    <source>
        <dbReference type="EMBL" id="KFF12874.1"/>
    </source>
</evidence>
<sequence>MNIRILFLVAFLIVSCKEKKQKDMRIFENTTEFIEVQNSSEVTFDQAKMLFLKYHNENEFKELDILFYYFENGYYYFGYKTDPTHDKQNRSWYFLEAKVNAKTGEIVKEDKQIEWTEIENEK</sequence>
<evidence type="ECO:0000313" key="2">
    <source>
        <dbReference type="Proteomes" id="UP000028705"/>
    </source>
</evidence>
<reference evidence="1 2" key="1">
    <citation type="submission" date="2014-07" db="EMBL/GenBank/DDBJ databases">
        <title>Genome of Chryseobacterium soli DSM 19298.</title>
        <authorList>
            <person name="Stropko S.J."/>
            <person name="Pipes S.E."/>
            <person name="Newman J."/>
        </authorList>
    </citation>
    <scope>NUCLEOTIDE SEQUENCE [LARGE SCALE GENOMIC DNA]</scope>
    <source>
        <strain evidence="1 2">DSM 19298</strain>
    </source>
</reference>
<dbReference type="EMBL" id="JPRH01000003">
    <property type="protein sequence ID" value="KFF12874.1"/>
    <property type="molecule type" value="Genomic_DNA"/>
</dbReference>
<dbReference type="PROSITE" id="PS51257">
    <property type="entry name" value="PROKAR_LIPOPROTEIN"/>
    <property type="match status" value="1"/>
</dbReference>
<dbReference type="Proteomes" id="UP000028705">
    <property type="component" value="Unassembled WGS sequence"/>
</dbReference>
<name>A0A086A860_9FLAO</name>
<accession>A0A086A860</accession>
<proteinExistence type="predicted"/>
<keyword evidence="2" id="KW-1185">Reference proteome</keyword>
<comment type="caution">
    <text evidence="1">The sequence shown here is derived from an EMBL/GenBank/DDBJ whole genome shotgun (WGS) entry which is preliminary data.</text>
</comment>
<protein>
    <recommendedName>
        <fullName evidence="3">Lipoprotein</fullName>
    </recommendedName>
</protein>